<name>A0A3B1B8Y9_9ZZZZ</name>
<reference evidence="2" key="1">
    <citation type="submission" date="2018-06" db="EMBL/GenBank/DDBJ databases">
        <authorList>
            <person name="Zhirakovskaya E."/>
        </authorList>
    </citation>
    <scope>NUCLEOTIDE SEQUENCE</scope>
</reference>
<keyword evidence="1" id="KW-0472">Membrane</keyword>
<evidence type="ECO:0008006" key="3">
    <source>
        <dbReference type="Google" id="ProtNLM"/>
    </source>
</evidence>
<feature type="transmembrane region" description="Helical" evidence="1">
    <location>
        <begin position="21"/>
        <end position="38"/>
    </location>
</feature>
<organism evidence="2">
    <name type="scientific">hydrothermal vent metagenome</name>
    <dbReference type="NCBI Taxonomy" id="652676"/>
    <lineage>
        <taxon>unclassified sequences</taxon>
        <taxon>metagenomes</taxon>
        <taxon>ecological metagenomes</taxon>
    </lineage>
</organism>
<keyword evidence="1" id="KW-0812">Transmembrane</keyword>
<feature type="transmembrane region" description="Helical" evidence="1">
    <location>
        <begin position="44"/>
        <end position="66"/>
    </location>
</feature>
<keyword evidence="1" id="KW-1133">Transmembrane helix</keyword>
<protein>
    <recommendedName>
        <fullName evidence="3">ATP synthase protein I</fullName>
    </recommendedName>
</protein>
<evidence type="ECO:0000313" key="2">
    <source>
        <dbReference type="EMBL" id="VAX10721.1"/>
    </source>
</evidence>
<evidence type="ECO:0000256" key="1">
    <source>
        <dbReference type="SAM" id="Phobius"/>
    </source>
</evidence>
<dbReference type="EMBL" id="UOFX01000076">
    <property type="protein sequence ID" value="VAX10721.1"/>
    <property type="molecule type" value="Genomic_DNA"/>
</dbReference>
<proteinExistence type="predicted"/>
<dbReference type="AlphaFoldDB" id="A0A3B1B8Y9"/>
<gene>
    <name evidence="2" type="ORF">MNBD_GAMMA26-2441</name>
</gene>
<accession>A0A3B1B8Y9</accession>
<sequence length="76" mass="8193">MTDDPQPQQAHKSAELGAKSMLLGLLGSVIAYFGLWIESDMTGLVGWGTVGIAVIGGLISLFWYIGANLRDRLKSR</sequence>